<reference evidence="1" key="1">
    <citation type="submission" date="2022-11" db="EMBL/GenBank/DDBJ databases">
        <title>Genome Sequence of Nemania bipapillata.</title>
        <authorList>
            <person name="Buettner E."/>
        </authorList>
    </citation>
    <scope>NUCLEOTIDE SEQUENCE</scope>
    <source>
        <strain evidence="1">CP14</strain>
    </source>
</reference>
<accession>A0ACC2HT14</accession>
<protein>
    <submittedName>
        <fullName evidence="1">Uncharacterized protein</fullName>
    </submittedName>
</protein>
<name>A0ACC2HT14_9PEZI</name>
<sequence>MSASNVPSSGHNPPGKCSTSNNGPIAIIGMSCRFAGDVTSPSKLWDLCKNAGDAWTPIPQNRFDAAGLYDKRKATRGRAMDPQIRMFLESVYESLEDAGIPMQSLAGSNTSVFAGSFCTDYSDISLKDPYIMHETYKTGNGIAMLSNRISHFYDFQGASMTIDVGCSTSLVALHQAIKTLRSGESDISVVGSSHICLSPDMFIAMANSSVLGPTGKCFAWDDRAEGYGRGEGVASIILKPLTAALRDGDRVHAVVRETGVNQDGRTPTITSPSLDAQVNLIRQVYQRVGLDPSSDIGYVEAHMTGTPTGDPIEAEALARTFGSGRAESDPVLVGSSKPNIGHTEPVSGLAALFKTIYALKEGVIPANANYKTTNPKIPLKEWRLTVPRTLTPWPADKPRRAAVNNFGYGGTNTHMIIEAAPTLGERSTASGGLKTVEIDHSMVYVISARDSNATSQMNRNLASYIRSQSPLPTPINLAFTLAERKSRFSWITAVRAGSLTELAQKLDDPGRKPMRSNKVPRLGFVFNGQGAQWHAMGRELIAESHVFERSLLMADEILKEYEELLRDEETTRVHEIRLSQPLSVALQLCLVDLLTSWGVVPSAVTSHSSGEIAAAYAVGALTFRQALGVVYFRGELAQKHKGAEGGMLAAGLGAEVATKYLQGTKDGRAVPWTK</sequence>
<comment type="caution">
    <text evidence="1">The sequence shown here is derived from an EMBL/GenBank/DDBJ whole genome shotgun (WGS) entry which is preliminary data.</text>
</comment>
<evidence type="ECO:0000313" key="1">
    <source>
        <dbReference type="EMBL" id="KAJ8106227.1"/>
    </source>
</evidence>
<proteinExistence type="predicted"/>
<dbReference type="Proteomes" id="UP001153334">
    <property type="component" value="Unassembled WGS sequence"/>
</dbReference>
<dbReference type="EMBL" id="JAPESX010002911">
    <property type="protein sequence ID" value="KAJ8106227.1"/>
    <property type="molecule type" value="Genomic_DNA"/>
</dbReference>
<keyword evidence="2" id="KW-1185">Reference proteome</keyword>
<gene>
    <name evidence="1" type="ORF">ONZ43_g7135</name>
</gene>
<evidence type="ECO:0000313" key="2">
    <source>
        <dbReference type="Proteomes" id="UP001153334"/>
    </source>
</evidence>
<organism evidence="1 2">
    <name type="scientific">Nemania bipapillata</name>
    <dbReference type="NCBI Taxonomy" id="110536"/>
    <lineage>
        <taxon>Eukaryota</taxon>
        <taxon>Fungi</taxon>
        <taxon>Dikarya</taxon>
        <taxon>Ascomycota</taxon>
        <taxon>Pezizomycotina</taxon>
        <taxon>Sordariomycetes</taxon>
        <taxon>Xylariomycetidae</taxon>
        <taxon>Xylariales</taxon>
        <taxon>Xylariaceae</taxon>
        <taxon>Nemania</taxon>
    </lineage>
</organism>